<dbReference type="Pfam" id="PF07690">
    <property type="entry name" value="MFS_1"/>
    <property type="match status" value="1"/>
</dbReference>
<feature type="domain" description="HIT-type" evidence="2">
    <location>
        <begin position="442"/>
        <end position="469"/>
    </location>
</feature>
<dbReference type="WBParaSite" id="L893_g19887.t1">
    <property type="protein sequence ID" value="L893_g19887.t1"/>
    <property type="gene ID" value="L893_g19887"/>
</dbReference>
<evidence type="ECO:0000313" key="4">
    <source>
        <dbReference type="WBParaSite" id="L893_g19887.t1"/>
    </source>
</evidence>
<feature type="transmembrane region" description="Helical" evidence="1">
    <location>
        <begin position="128"/>
        <end position="147"/>
    </location>
</feature>
<feature type="transmembrane region" description="Helical" evidence="1">
    <location>
        <begin position="159"/>
        <end position="179"/>
    </location>
</feature>
<sequence length="483" mass="53449">MTDIKSSPLYSNDSLADKDYGSWDLPIADRRFNYSVLEKGCLVGTTSIGVLCGSMPLMIFMNRYGPYPTVILVGTATTVVAALAPLAASYGTGFLIAIRFAQGMCFSNIFPVIGAILTRWAALSESGLFLSLLTGYIQLSTIVSAPIAGVVGKEFGWPAIYYVHAAMAAVLTVVWAFFFRNNPAKHPFVGAKEVQKISRGKSSTASTKKASNLILKFATGIISDRIHFLSERNKCRLFNSLAFYGGAFFFVVAAVVHPEDKYLCAFLAMAPQIEAHNHCSQHIQKNTLVLGCELRVLSVEGSIGGQVLHAEPCDHTEDGRICRGWLLSRLRVCVSCLVCRDGDRTSASCFLKFPERTVTQYANMHKPRQCRKMPTQYEDMEDESTPEKGSPDNMTPKVIRRKQLQALVSKTRFRKNFDQLLEENKGASIYEKANLPPSEVPPRKFCTGCGHFANYNCLTCGTGYCSITCRDRHQKTRCMKHTV</sequence>
<feature type="transmembrane region" description="Helical" evidence="1">
    <location>
        <begin position="42"/>
        <end position="60"/>
    </location>
</feature>
<feature type="transmembrane region" description="Helical" evidence="1">
    <location>
        <begin position="67"/>
        <end position="88"/>
    </location>
</feature>
<evidence type="ECO:0000313" key="3">
    <source>
        <dbReference type="Proteomes" id="UP000095287"/>
    </source>
</evidence>
<dbReference type="Proteomes" id="UP000095287">
    <property type="component" value="Unplaced"/>
</dbReference>
<evidence type="ECO:0000256" key="1">
    <source>
        <dbReference type="SAM" id="Phobius"/>
    </source>
</evidence>
<dbReference type="CDD" id="cd21437">
    <property type="entry name" value="zf-HIT_ZNHIT1_like"/>
    <property type="match status" value="1"/>
</dbReference>
<proteinExistence type="predicted"/>
<dbReference type="InterPro" id="IPR011701">
    <property type="entry name" value="MFS"/>
</dbReference>
<reference evidence="4" key="1">
    <citation type="submission" date="2016-11" db="UniProtKB">
        <authorList>
            <consortium name="WormBaseParasite"/>
        </authorList>
    </citation>
    <scope>IDENTIFICATION</scope>
</reference>
<evidence type="ECO:0000259" key="2">
    <source>
        <dbReference type="Pfam" id="PF04438"/>
    </source>
</evidence>
<dbReference type="GO" id="GO:0022857">
    <property type="term" value="F:transmembrane transporter activity"/>
    <property type="evidence" value="ECO:0007669"/>
    <property type="project" value="InterPro"/>
</dbReference>
<protein>
    <submittedName>
        <fullName evidence="4">HIT-type domain-containing protein</fullName>
    </submittedName>
</protein>
<keyword evidence="1" id="KW-0472">Membrane</keyword>
<keyword evidence="1" id="KW-1133">Transmembrane helix</keyword>
<dbReference type="AlphaFoldDB" id="A0A1I7YUI6"/>
<dbReference type="Pfam" id="PF04438">
    <property type="entry name" value="zf-HIT"/>
    <property type="match status" value="1"/>
</dbReference>
<dbReference type="InterPro" id="IPR007529">
    <property type="entry name" value="Znf_HIT"/>
</dbReference>
<organism evidence="3 4">
    <name type="scientific">Steinernema glaseri</name>
    <dbReference type="NCBI Taxonomy" id="37863"/>
    <lineage>
        <taxon>Eukaryota</taxon>
        <taxon>Metazoa</taxon>
        <taxon>Ecdysozoa</taxon>
        <taxon>Nematoda</taxon>
        <taxon>Chromadorea</taxon>
        <taxon>Rhabditida</taxon>
        <taxon>Tylenchina</taxon>
        <taxon>Panagrolaimomorpha</taxon>
        <taxon>Strongyloidoidea</taxon>
        <taxon>Steinernematidae</taxon>
        <taxon>Steinernema</taxon>
    </lineage>
</organism>
<dbReference type="InterPro" id="IPR036259">
    <property type="entry name" value="MFS_trans_sf"/>
</dbReference>
<dbReference type="Gene3D" id="1.20.1250.20">
    <property type="entry name" value="MFS general substrate transporter like domains"/>
    <property type="match status" value="1"/>
</dbReference>
<dbReference type="SUPFAM" id="SSF103473">
    <property type="entry name" value="MFS general substrate transporter"/>
    <property type="match status" value="1"/>
</dbReference>
<dbReference type="PANTHER" id="PTHR45757">
    <property type="entry name" value="PROTEIN CBG23364-RELATED"/>
    <property type="match status" value="1"/>
</dbReference>
<feature type="transmembrane region" description="Helical" evidence="1">
    <location>
        <begin position="237"/>
        <end position="256"/>
    </location>
</feature>
<dbReference type="GO" id="GO:0016020">
    <property type="term" value="C:membrane"/>
    <property type="evidence" value="ECO:0007669"/>
    <property type="project" value="TreeGrafter"/>
</dbReference>
<keyword evidence="1" id="KW-0812">Transmembrane</keyword>
<name>A0A1I7YUI6_9BILA</name>
<keyword evidence="3" id="KW-1185">Reference proteome</keyword>
<accession>A0A1I7YUI6</accession>